<comment type="catalytic activity">
    <reaction evidence="35">
        <text>N(omega)-methyl-L-arginine + glyoxylate = 5-(3-methylguanidino)-2-oxopentanoate + glycine</text>
        <dbReference type="Rhea" id="RHEA:77323"/>
        <dbReference type="ChEBI" id="CHEBI:36655"/>
        <dbReference type="ChEBI" id="CHEBI:57305"/>
        <dbReference type="ChEBI" id="CHEBI:114953"/>
        <dbReference type="ChEBI" id="CHEBI:197314"/>
    </reaction>
</comment>
<dbReference type="Gene3D" id="3.90.1150.10">
    <property type="entry name" value="Aspartate Aminotransferase, domain 1"/>
    <property type="match status" value="1"/>
</dbReference>
<comment type="catalytic activity">
    <reaction evidence="24">
        <text>L-ornithine + pyruvate = 5-amino-2-oxopentanoate + L-alanine</text>
        <dbReference type="Rhea" id="RHEA:77327"/>
        <dbReference type="ChEBI" id="CHEBI:15361"/>
        <dbReference type="ChEBI" id="CHEBI:46911"/>
        <dbReference type="ChEBI" id="CHEBI:57972"/>
        <dbReference type="ChEBI" id="CHEBI:58802"/>
    </reaction>
</comment>
<dbReference type="EMBL" id="WNWW01000412">
    <property type="protein sequence ID" value="KAF3425159.1"/>
    <property type="molecule type" value="Genomic_DNA"/>
</dbReference>
<evidence type="ECO:0000256" key="9">
    <source>
        <dbReference type="ARBA" id="ARBA00022946"/>
    </source>
</evidence>
<proteinExistence type="inferred from homology"/>
<evidence type="ECO:0000256" key="37">
    <source>
        <dbReference type="ARBA" id="ARBA00049480"/>
    </source>
</evidence>
<dbReference type="EC" id="2.6.1.18" evidence="28"/>
<organism evidence="40 41">
    <name type="scientific">Frieseomelitta varia</name>
    <dbReference type="NCBI Taxonomy" id="561572"/>
    <lineage>
        <taxon>Eukaryota</taxon>
        <taxon>Metazoa</taxon>
        <taxon>Ecdysozoa</taxon>
        <taxon>Arthropoda</taxon>
        <taxon>Hexapoda</taxon>
        <taxon>Insecta</taxon>
        <taxon>Pterygota</taxon>
        <taxon>Neoptera</taxon>
        <taxon>Endopterygota</taxon>
        <taxon>Hymenoptera</taxon>
        <taxon>Apocrita</taxon>
        <taxon>Aculeata</taxon>
        <taxon>Apoidea</taxon>
        <taxon>Anthophila</taxon>
        <taxon>Apidae</taxon>
        <taxon>Frieseomelitta</taxon>
    </lineage>
</organism>
<sequence length="511" mass="56663">MLTNKCVQVIATSTFTNLRWFAIQVRSSISTVKDFLKMPDCEYVPSTYKGANYETVERAYKSMVSPSLKQFYKEPLLIHEGRGQWLWDHRGKRYLDMFGGVATVSVGHSHPKIAAAIFEQTSKLNHVSSVYMHARLHEYVTKLKAKFPSKLKVVYLTNSGSEANELAFLMARIYTRNQHIVSLQNGYHGATYGTSASTAMSTWRYPFIAQPAGYLRAVYPDVYRGDWGGSRCRDSPVQVAGRKCNCGVEECVASEKYFEKFDESFRFNLPCTGGVAAFIAESIQGIGGAVQYPKYFLQKVCDYVHEKGGLYIADEVQTGFGRTGEHFWGYEGHGVEPDIVTLAKGIANGFPLGVVVTSSEVAESLNSALHFNTFGGNPLACVVGSTVLDIIEEEDLQQNAYAVGTYLIDRLSTLLLEFPNVVGDVRGKGLMIGVELISNSETRTPLQVKHVLEIFEDIKNMGVLVGKGGLHANVLRIKPPLCVTKMDADFTFAVIKEALEKHEGKYLSKQV</sequence>
<evidence type="ECO:0000256" key="4">
    <source>
        <dbReference type="ARBA" id="ARBA00011881"/>
    </source>
</evidence>
<dbReference type="SUPFAM" id="SSF53383">
    <property type="entry name" value="PLP-dependent transferases"/>
    <property type="match status" value="1"/>
</dbReference>
<comment type="catalytic activity">
    <reaction evidence="33">
        <text>2-oxohexanoate + N(omega),N(omega)-dimethyl-L-arginine = L-2-aminohexanoate + 5-(3,3-dimethylguanidino)-2-oxopentanoate</text>
        <dbReference type="Rhea" id="RHEA:77363"/>
        <dbReference type="ChEBI" id="CHEBI:35177"/>
        <dbReference type="ChEBI" id="CHEBI:58326"/>
        <dbReference type="ChEBI" id="CHEBI:58455"/>
        <dbReference type="ChEBI" id="CHEBI:197301"/>
    </reaction>
</comment>
<evidence type="ECO:0000256" key="29">
    <source>
        <dbReference type="ARBA" id="ARBA00044257"/>
    </source>
</evidence>
<evidence type="ECO:0000256" key="24">
    <source>
        <dbReference type="ARBA" id="ARBA00043777"/>
    </source>
</evidence>
<dbReference type="GO" id="GO:0009436">
    <property type="term" value="P:glyoxylate catabolic process"/>
    <property type="evidence" value="ECO:0007669"/>
    <property type="project" value="TreeGrafter"/>
</dbReference>
<evidence type="ECO:0000256" key="11">
    <source>
        <dbReference type="ARBA" id="ARBA00033660"/>
    </source>
</evidence>
<evidence type="ECO:0000256" key="27">
    <source>
        <dbReference type="ARBA" id="ARBA00043826"/>
    </source>
</evidence>
<comment type="catalytic activity">
    <reaction evidence="27">
        <text>2-oxopentanoate + N(omega),N(omega)-dimethyl-L-arginine = 5-(3,3-dimethylguanidino)-2-oxopentanoate + L-2-aminopentanoate</text>
        <dbReference type="Rhea" id="RHEA:77359"/>
        <dbReference type="ChEBI" id="CHEBI:28644"/>
        <dbReference type="ChEBI" id="CHEBI:58326"/>
        <dbReference type="ChEBI" id="CHEBI:58441"/>
        <dbReference type="ChEBI" id="CHEBI:197301"/>
    </reaction>
</comment>
<comment type="catalytic activity">
    <reaction evidence="26">
        <text>3-oxopropanoate + L-alanine = beta-alanine + pyruvate</text>
        <dbReference type="Rhea" id="RHEA:14077"/>
        <dbReference type="ChEBI" id="CHEBI:15361"/>
        <dbReference type="ChEBI" id="CHEBI:33190"/>
        <dbReference type="ChEBI" id="CHEBI:57966"/>
        <dbReference type="ChEBI" id="CHEBI:57972"/>
        <dbReference type="EC" id="2.6.1.18"/>
    </reaction>
    <physiologicalReaction direction="right-to-left" evidence="26">
        <dbReference type="Rhea" id="RHEA:14079"/>
    </physiologicalReaction>
</comment>
<evidence type="ECO:0000256" key="17">
    <source>
        <dbReference type="ARBA" id="ARBA00042669"/>
    </source>
</evidence>
<dbReference type="GO" id="GO:0016223">
    <property type="term" value="F:beta-alanine:pyruvate transaminase activity"/>
    <property type="evidence" value="ECO:0007669"/>
    <property type="project" value="UniProtKB-EC"/>
</dbReference>
<comment type="catalytic activity">
    <reaction evidence="34">
        <text>N(omega),N(omega)-dimethyl-L-arginine + 2-oxobutanoate = 5-(3,3-dimethylguanidino)-2-oxopentanoate + (2S)-2-aminobutanoate</text>
        <dbReference type="Rhea" id="RHEA:77351"/>
        <dbReference type="ChEBI" id="CHEBI:16763"/>
        <dbReference type="ChEBI" id="CHEBI:58326"/>
        <dbReference type="ChEBI" id="CHEBI:74359"/>
        <dbReference type="ChEBI" id="CHEBI:197301"/>
    </reaction>
</comment>
<keyword evidence="8 39" id="KW-0663">Pyridoxal phosphate</keyword>
<dbReference type="GO" id="GO:0019481">
    <property type="term" value="P:L-alanine catabolic process, by transamination"/>
    <property type="evidence" value="ECO:0007669"/>
    <property type="project" value="TreeGrafter"/>
</dbReference>
<gene>
    <name evidence="40" type="ORF">E2986_08777</name>
</gene>
<dbReference type="Pfam" id="PF00202">
    <property type="entry name" value="Aminotran_3"/>
    <property type="match status" value="1"/>
</dbReference>
<comment type="catalytic activity">
    <reaction evidence="11">
        <text>glyoxylate + L-alanine = glycine + pyruvate</text>
        <dbReference type="Rhea" id="RHEA:24248"/>
        <dbReference type="ChEBI" id="CHEBI:15361"/>
        <dbReference type="ChEBI" id="CHEBI:36655"/>
        <dbReference type="ChEBI" id="CHEBI:57305"/>
        <dbReference type="ChEBI" id="CHEBI:57972"/>
        <dbReference type="EC" id="2.6.1.44"/>
    </reaction>
    <physiologicalReaction direction="left-to-right" evidence="11">
        <dbReference type="Rhea" id="RHEA:24249"/>
    </physiologicalReaction>
</comment>
<dbReference type="EC" id="2.6.1.40" evidence="12"/>
<comment type="catalytic activity">
    <reaction evidence="32">
        <text>L-ornithine + glyoxylate = 5-amino-2-oxopentanoate + glycine</text>
        <dbReference type="Rhea" id="RHEA:77331"/>
        <dbReference type="ChEBI" id="CHEBI:36655"/>
        <dbReference type="ChEBI" id="CHEBI:46911"/>
        <dbReference type="ChEBI" id="CHEBI:57305"/>
        <dbReference type="ChEBI" id="CHEBI:58802"/>
    </reaction>
</comment>
<evidence type="ECO:0000256" key="14">
    <source>
        <dbReference type="ARBA" id="ARBA00041662"/>
    </source>
</evidence>
<comment type="caution">
    <text evidence="40">The sequence shown here is derived from an EMBL/GenBank/DDBJ whole genome shotgun (WGS) entry which is preliminary data.</text>
</comment>
<evidence type="ECO:0000256" key="10">
    <source>
        <dbReference type="ARBA" id="ARBA00023128"/>
    </source>
</evidence>
<keyword evidence="9" id="KW-0809">Transit peptide</keyword>
<evidence type="ECO:0000313" key="41">
    <source>
        <dbReference type="Proteomes" id="UP000655588"/>
    </source>
</evidence>
<evidence type="ECO:0000256" key="39">
    <source>
        <dbReference type="RuleBase" id="RU003560"/>
    </source>
</evidence>
<comment type="catalytic activity">
    <reaction evidence="19">
        <text>(2S)-2-aminobutanoate + glyoxylate = 2-oxobutanoate + glycine</text>
        <dbReference type="Rhea" id="RHEA:77339"/>
        <dbReference type="ChEBI" id="CHEBI:16763"/>
        <dbReference type="ChEBI" id="CHEBI:36655"/>
        <dbReference type="ChEBI" id="CHEBI:57305"/>
        <dbReference type="ChEBI" id="CHEBI:74359"/>
    </reaction>
</comment>
<dbReference type="PANTHER" id="PTHR45688:SF3">
    <property type="entry name" value="ALANINE--GLYOXYLATE AMINOTRANSFERASE 2, MITOCHONDRIAL"/>
    <property type="match status" value="1"/>
</dbReference>
<evidence type="ECO:0000256" key="5">
    <source>
        <dbReference type="ARBA" id="ARBA00013049"/>
    </source>
</evidence>
<evidence type="ECO:0000256" key="21">
    <source>
        <dbReference type="ARBA" id="ARBA00043749"/>
    </source>
</evidence>
<evidence type="ECO:0000256" key="12">
    <source>
        <dbReference type="ARBA" id="ARBA00039130"/>
    </source>
</evidence>
<evidence type="ECO:0000256" key="34">
    <source>
        <dbReference type="ARBA" id="ARBA00048560"/>
    </source>
</evidence>
<comment type="catalytic activity">
    <reaction evidence="21">
        <text>N(omega),N(omega)-dimethyl-L-arginine + oxaloacetate = 5-(3,3-dimethylguanidino)-2-oxopentanoate + L-aspartate</text>
        <dbReference type="Rhea" id="RHEA:77343"/>
        <dbReference type="ChEBI" id="CHEBI:16452"/>
        <dbReference type="ChEBI" id="CHEBI:29991"/>
        <dbReference type="ChEBI" id="CHEBI:58326"/>
        <dbReference type="ChEBI" id="CHEBI:197301"/>
    </reaction>
</comment>
<dbReference type="InterPro" id="IPR005814">
    <property type="entry name" value="Aminotrans_3"/>
</dbReference>
<evidence type="ECO:0000256" key="36">
    <source>
        <dbReference type="ARBA" id="ARBA00048916"/>
    </source>
</evidence>
<keyword evidence="41" id="KW-1185">Reference proteome</keyword>
<dbReference type="OrthoDB" id="10261433at2759"/>
<dbReference type="GO" id="GO:0008453">
    <property type="term" value="F:alanine-glyoxylate transaminase activity"/>
    <property type="evidence" value="ECO:0007669"/>
    <property type="project" value="UniProtKB-EC"/>
</dbReference>
<evidence type="ECO:0000256" key="16">
    <source>
        <dbReference type="ARBA" id="ARBA00042611"/>
    </source>
</evidence>
<evidence type="ECO:0000256" key="30">
    <source>
        <dbReference type="ARBA" id="ARBA00044258"/>
    </source>
</evidence>
<keyword evidence="6" id="KW-0032">Aminotransferase</keyword>
<evidence type="ECO:0000256" key="6">
    <source>
        <dbReference type="ARBA" id="ARBA00022576"/>
    </source>
</evidence>
<keyword evidence="7" id="KW-0808">Transferase</keyword>
<dbReference type="InterPro" id="IPR049704">
    <property type="entry name" value="Aminotrans_3_PPA_site"/>
</dbReference>
<comment type="catalytic activity">
    <reaction evidence="31">
        <text>N(omega),N(omega)-dimethyl-L-arginine + glyoxylate = 5-(3,3-dimethylguanidino)-2-oxopentanoate + glycine</text>
        <dbReference type="Rhea" id="RHEA:77311"/>
        <dbReference type="ChEBI" id="CHEBI:36655"/>
        <dbReference type="ChEBI" id="CHEBI:57305"/>
        <dbReference type="ChEBI" id="CHEBI:58326"/>
        <dbReference type="ChEBI" id="CHEBI:197301"/>
    </reaction>
</comment>
<evidence type="ECO:0000313" key="40">
    <source>
        <dbReference type="EMBL" id="KAF3425159.1"/>
    </source>
</evidence>
<evidence type="ECO:0000256" key="13">
    <source>
        <dbReference type="ARBA" id="ARBA00039862"/>
    </source>
</evidence>
<dbReference type="AlphaFoldDB" id="A0A833VYM6"/>
<evidence type="ECO:0000256" key="32">
    <source>
        <dbReference type="ARBA" id="ARBA00048264"/>
    </source>
</evidence>
<dbReference type="CDD" id="cd00610">
    <property type="entry name" value="OAT_like"/>
    <property type="match status" value="1"/>
</dbReference>
<evidence type="ECO:0000256" key="22">
    <source>
        <dbReference type="ARBA" id="ARBA00043751"/>
    </source>
</evidence>
<comment type="similarity">
    <text evidence="3 39">Belongs to the class-III pyridoxal-phosphate-dependent aminotransferase family.</text>
</comment>
<evidence type="ECO:0000256" key="33">
    <source>
        <dbReference type="ARBA" id="ARBA00048500"/>
    </source>
</evidence>
<comment type="catalytic activity">
    <reaction evidence="20">
        <text>(R)-3-amino-2-methylpropanoate + pyruvate = 2-methyl-3-oxopropanoate + L-alanine</text>
        <dbReference type="Rhea" id="RHEA:18393"/>
        <dbReference type="ChEBI" id="CHEBI:15361"/>
        <dbReference type="ChEBI" id="CHEBI:57700"/>
        <dbReference type="ChEBI" id="CHEBI:57731"/>
        <dbReference type="ChEBI" id="CHEBI:57972"/>
        <dbReference type="EC" id="2.6.1.40"/>
    </reaction>
    <physiologicalReaction direction="left-to-right" evidence="20">
        <dbReference type="Rhea" id="RHEA:18394"/>
    </physiologicalReaction>
</comment>
<dbReference type="InterPro" id="IPR015424">
    <property type="entry name" value="PyrdxlP-dep_Trfase"/>
</dbReference>
<name>A0A833VYM6_9HYME</name>
<evidence type="ECO:0000256" key="8">
    <source>
        <dbReference type="ARBA" id="ARBA00022898"/>
    </source>
</evidence>
<evidence type="ECO:0000256" key="7">
    <source>
        <dbReference type="ARBA" id="ARBA00022679"/>
    </source>
</evidence>
<dbReference type="EC" id="2.6.1.44" evidence="5"/>
<evidence type="ECO:0000256" key="20">
    <source>
        <dbReference type="ARBA" id="ARBA00043726"/>
    </source>
</evidence>
<comment type="subunit">
    <text evidence="4">Homotetramer.</text>
</comment>
<evidence type="ECO:0000256" key="1">
    <source>
        <dbReference type="ARBA" id="ARBA00001933"/>
    </source>
</evidence>
<comment type="subcellular location">
    <subcellularLocation>
        <location evidence="2">Mitochondrion</location>
    </subcellularLocation>
</comment>
<evidence type="ECO:0000256" key="28">
    <source>
        <dbReference type="ARBA" id="ARBA00044055"/>
    </source>
</evidence>
<evidence type="ECO:0000256" key="19">
    <source>
        <dbReference type="ARBA" id="ARBA00043679"/>
    </source>
</evidence>
<comment type="cofactor">
    <cofactor evidence="1">
        <name>pyridoxal 5'-phosphate</name>
        <dbReference type="ChEBI" id="CHEBI:597326"/>
    </cofactor>
</comment>
<dbReference type="Proteomes" id="UP000655588">
    <property type="component" value="Unassembled WGS sequence"/>
</dbReference>
<protein>
    <recommendedName>
        <fullName evidence="13">Alanine--glyoxylate aminotransferase 2, mitochondrial</fullName>
        <ecNumber evidence="28">2.6.1.18</ecNumber>
        <ecNumber evidence="12">2.6.1.40</ecNumber>
        <ecNumber evidence="5">2.6.1.44</ecNumber>
    </recommendedName>
    <alternativeName>
        <fullName evidence="14">(R)-3-amino-2-methylpropionate--pyruvate transaminase</fullName>
    </alternativeName>
    <alternativeName>
        <fullName evidence="16">Beta-ALAAT II</fullName>
    </alternativeName>
    <alternativeName>
        <fullName evidence="17">Beta-alanine-pyruvate aminotransferase</fullName>
    </alternativeName>
    <alternativeName>
        <fullName evidence="30">D-3-aminoisobutyrate-pyruvate aminotransferase</fullName>
    </alternativeName>
    <alternativeName>
        <fullName evidence="15">D-AIBAT</fullName>
    </alternativeName>
    <alternativeName>
        <fullName evidence="29">D-beta-aminoisobutyrate-pyruvate aminotransferase</fullName>
    </alternativeName>
</protein>
<comment type="catalytic activity">
    <reaction evidence="23">
        <text>N(omega)-methyl-L-arginine + pyruvate = 5-(3-methylguanidino)-2-oxopentanoate + L-alanine</text>
        <dbReference type="Rhea" id="RHEA:77319"/>
        <dbReference type="ChEBI" id="CHEBI:15361"/>
        <dbReference type="ChEBI" id="CHEBI:57972"/>
        <dbReference type="ChEBI" id="CHEBI:114953"/>
        <dbReference type="ChEBI" id="CHEBI:197314"/>
    </reaction>
</comment>
<evidence type="ECO:0000256" key="26">
    <source>
        <dbReference type="ARBA" id="ARBA00043825"/>
    </source>
</evidence>
<evidence type="ECO:0000256" key="31">
    <source>
        <dbReference type="ARBA" id="ARBA00047892"/>
    </source>
</evidence>
<dbReference type="PIRSF" id="PIRSF000521">
    <property type="entry name" value="Transaminase_4ab_Lys_Orn"/>
    <property type="match status" value="1"/>
</dbReference>
<evidence type="ECO:0000256" key="23">
    <source>
        <dbReference type="ARBA" id="ARBA00043758"/>
    </source>
</evidence>
<evidence type="ECO:0000256" key="18">
    <source>
        <dbReference type="ARBA" id="ARBA00043669"/>
    </source>
</evidence>
<dbReference type="Gene3D" id="3.40.640.10">
    <property type="entry name" value="Type I PLP-dependent aspartate aminotransferase-like (Major domain)"/>
    <property type="match status" value="1"/>
</dbReference>
<keyword evidence="10" id="KW-0496">Mitochondrion</keyword>
<dbReference type="InterPro" id="IPR015422">
    <property type="entry name" value="PyrdxlP-dep_Trfase_small"/>
</dbReference>
<evidence type="ECO:0000256" key="38">
    <source>
        <dbReference type="ARBA" id="ARBA00058068"/>
    </source>
</evidence>
<comment type="catalytic activity">
    <reaction evidence="18">
        <text>N(omega),N(omega)-dimethyl-L-arginine + pyruvate = 5-(3,3-dimethylguanidino)-2-oxopentanoate + L-alanine</text>
        <dbReference type="Rhea" id="RHEA:77303"/>
        <dbReference type="ChEBI" id="CHEBI:15361"/>
        <dbReference type="ChEBI" id="CHEBI:57972"/>
        <dbReference type="ChEBI" id="CHEBI:58326"/>
        <dbReference type="ChEBI" id="CHEBI:197301"/>
    </reaction>
</comment>
<reference evidence="40" key="1">
    <citation type="submission" date="2019-11" db="EMBL/GenBank/DDBJ databases">
        <title>The nuclear and mitochondrial genomes of Frieseomelitta varia - a highly eusocial stingless bee (Meliponini) with a permanently sterile worker caste.</title>
        <authorList>
            <person name="Freitas F.C.P."/>
            <person name="Lourenco A.P."/>
            <person name="Nunes F.M.F."/>
            <person name="Paschoal A.R."/>
            <person name="Abreu F.C.P."/>
            <person name="Barbin F.O."/>
            <person name="Bataglia L."/>
            <person name="Cardoso-Junior C.A.M."/>
            <person name="Cervoni M.S."/>
            <person name="Silva S.R."/>
            <person name="Dalarmi F."/>
            <person name="Del Lama M.A."/>
            <person name="Depintor T.S."/>
            <person name="Ferreira K.M."/>
            <person name="Goria P.S."/>
            <person name="Jaskot M.C."/>
            <person name="Lago D.C."/>
            <person name="Luna-Lucena D."/>
            <person name="Moda L.M."/>
            <person name="Nascimento L."/>
            <person name="Pedrino M."/>
            <person name="Rabico F.O."/>
            <person name="Sanches F.C."/>
            <person name="Santos D.E."/>
            <person name="Santos C.G."/>
            <person name="Vieira J."/>
            <person name="Lopes T.F."/>
            <person name="Barchuk A.R."/>
            <person name="Hartfelder K."/>
            <person name="Simoes Z.L.P."/>
            <person name="Bitondi M.M.G."/>
            <person name="Pinheiro D.G."/>
        </authorList>
    </citation>
    <scope>NUCLEOTIDE SEQUENCE</scope>
    <source>
        <strain evidence="40">USP_RPSP 00005682</strain>
        <tissue evidence="40">Whole individual</tissue>
    </source>
</reference>
<evidence type="ECO:0000256" key="15">
    <source>
        <dbReference type="ARBA" id="ARBA00041845"/>
    </source>
</evidence>
<evidence type="ECO:0000256" key="35">
    <source>
        <dbReference type="ARBA" id="ARBA00048760"/>
    </source>
</evidence>
<comment type="catalytic activity">
    <reaction evidence="22">
        <text>2-oxobutanoate + L-alanine = (2S)-2-aminobutanoate + pyruvate</text>
        <dbReference type="Rhea" id="RHEA:77355"/>
        <dbReference type="ChEBI" id="CHEBI:15361"/>
        <dbReference type="ChEBI" id="CHEBI:16763"/>
        <dbReference type="ChEBI" id="CHEBI:57972"/>
        <dbReference type="ChEBI" id="CHEBI:74359"/>
        <dbReference type="EC" id="2.6.1.44"/>
    </reaction>
</comment>
<evidence type="ECO:0000256" key="25">
    <source>
        <dbReference type="ARBA" id="ARBA00043798"/>
    </source>
</evidence>
<comment type="catalytic activity">
    <reaction evidence="25">
        <text>N(omega),N('omega)-dimethyl-L-arginine + pyruvate = 5-(3,3'-dimethylguanidino)-2-oxopentanoate + L-alanine</text>
        <dbReference type="Rhea" id="RHEA:77307"/>
        <dbReference type="ChEBI" id="CHEBI:15361"/>
        <dbReference type="ChEBI" id="CHEBI:57972"/>
        <dbReference type="ChEBI" id="CHEBI:197308"/>
        <dbReference type="ChEBI" id="CHEBI:197310"/>
    </reaction>
</comment>
<comment type="function">
    <text evidence="38">Multifunctional aminotransferase with a broad substrate specificity. Catalyzes the conversion of glyoxylate to glycine using alanine as the amino donor. Catalyzes metabolism of not L- but the D-isomer of D-beta-aminoisobutyric acid to generate 2-methyl-3-oxopropanoate and alanine. Catalyzes the transfer of the amino group from beta-alanine to pyruvate to yield L-alanine and 3-oxopropanoate. Can metabolize NG-monomethyl-L-arginine (NMMA), asymmetric NG,NG-dimethyl-L-arginine (ADMA) and symmetric NG,N'G-dimethyl-L-arginine (SDMA). ADMA is a potent inhibitor of nitric-oxide (NO) synthase, and this activity provides mechanism through which the kidney regulates blood pressure.</text>
</comment>
<dbReference type="GO" id="GO:0047305">
    <property type="term" value="F:(R)-3-amino-2-methylpropionate-pyruvate transaminase activity"/>
    <property type="evidence" value="ECO:0007669"/>
    <property type="project" value="UniProtKB-EC"/>
</dbReference>
<dbReference type="PROSITE" id="PS00600">
    <property type="entry name" value="AA_TRANSFER_CLASS_3"/>
    <property type="match status" value="1"/>
</dbReference>
<accession>A0A833VYM6</accession>
<comment type="catalytic activity">
    <reaction evidence="37">
        <text>N(omega),N('omega)-dimethyl-L-arginine + glyoxylate = 5-(3,3'-dimethylguanidino)-2-oxopentanoate + glycine</text>
        <dbReference type="Rhea" id="RHEA:77315"/>
        <dbReference type="ChEBI" id="CHEBI:36655"/>
        <dbReference type="ChEBI" id="CHEBI:57305"/>
        <dbReference type="ChEBI" id="CHEBI:197308"/>
        <dbReference type="ChEBI" id="CHEBI:197310"/>
    </reaction>
</comment>
<dbReference type="GO" id="GO:0005739">
    <property type="term" value="C:mitochondrion"/>
    <property type="evidence" value="ECO:0007669"/>
    <property type="project" value="UniProtKB-SubCell"/>
</dbReference>
<evidence type="ECO:0000256" key="2">
    <source>
        <dbReference type="ARBA" id="ARBA00004173"/>
    </source>
</evidence>
<evidence type="ECO:0000256" key="3">
    <source>
        <dbReference type="ARBA" id="ARBA00008954"/>
    </source>
</evidence>
<dbReference type="InterPro" id="IPR015421">
    <property type="entry name" value="PyrdxlP-dep_Trfase_major"/>
</dbReference>
<dbReference type="GO" id="GO:0030170">
    <property type="term" value="F:pyridoxal phosphate binding"/>
    <property type="evidence" value="ECO:0007669"/>
    <property type="project" value="InterPro"/>
</dbReference>
<dbReference type="PANTHER" id="PTHR45688">
    <property type="match status" value="1"/>
</dbReference>
<comment type="catalytic activity">
    <reaction evidence="36">
        <text>oxaloacetate + L-alanine = L-aspartate + pyruvate</text>
        <dbReference type="Rhea" id="RHEA:77347"/>
        <dbReference type="ChEBI" id="CHEBI:15361"/>
        <dbReference type="ChEBI" id="CHEBI:16452"/>
        <dbReference type="ChEBI" id="CHEBI:29991"/>
        <dbReference type="ChEBI" id="CHEBI:57972"/>
    </reaction>
</comment>